<dbReference type="SUPFAM" id="SSF52440">
    <property type="entry name" value="PreATP-grasp domain"/>
    <property type="match status" value="1"/>
</dbReference>
<dbReference type="InterPro" id="IPR020559">
    <property type="entry name" value="PRibGlycinamide_synth_CS"/>
</dbReference>
<dbReference type="UniPathway" id="UPA00074">
    <property type="reaction ID" value="UER00125"/>
</dbReference>
<organism evidence="21 22">
    <name type="scientific">Xanthomonas floridensis</name>
    <dbReference type="NCBI Taxonomy" id="1843580"/>
    <lineage>
        <taxon>Bacteria</taxon>
        <taxon>Pseudomonadati</taxon>
        <taxon>Pseudomonadota</taxon>
        <taxon>Gammaproteobacteria</taxon>
        <taxon>Lysobacterales</taxon>
        <taxon>Lysobacteraceae</taxon>
        <taxon>Xanthomonas</taxon>
    </lineage>
</organism>
<dbReference type="InterPro" id="IPR016185">
    <property type="entry name" value="PreATP-grasp_dom_sf"/>
</dbReference>
<feature type="domain" description="ATP-grasp" evidence="19">
    <location>
        <begin position="109"/>
        <end position="316"/>
    </location>
</feature>
<name>A0A1A9MF66_9XANT</name>
<evidence type="ECO:0000256" key="10">
    <source>
        <dbReference type="ARBA" id="ARBA00022840"/>
    </source>
</evidence>
<keyword evidence="8 18" id="KW-0547">Nucleotide-binding</keyword>
<dbReference type="AlphaFoldDB" id="A0A1A9MF66"/>
<comment type="pathway">
    <text evidence="3 17">Purine metabolism; IMP biosynthesis via de novo pathway; N(1)-(5-phospho-D-ribosyl)glycinamide from 5-phospho-alpha-D-ribose 1-diphosphate: step 2/2.</text>
</comment>
<dbReference type="PROSITE" id="PS00184">
    <property type="entry name" value="GARS"/>
    <property type="match status" value="1"/>
</dbReference>
<dbReference type="NCBIfam" id="TIGR00877">
    <property type="entry name" value="purD"/>
    <property type="match status" value="1"/>
</dbReference>
<dbReference type="SUPFAM" id="SSF51246">
    <property type="entry name" value="Rudiment single hybrid motif"/>
    <property type="match status" value="1"/>
</dbReference>
<protein>
    <recommendedName>
        <fullName evidence="5 17">Phosphoribosylamine--glycine ligase</fullName>
        <ecNumber evidence="4 17">6.3.4.13</ecNumber>
    </recommendedName>
    <alternativeName>
        <fullName evidence="16 17">GARS</fullName>
    </alternativeName>
    <alternativeName>
        <fullName evidence="14 17">Glycinamide ribonucleotide synthetase</fullName>
    </alternativeName>
    <alternativeName>
        <fullName evidence="15 17">Phosphoribosylglycinamide synthetase</fullName>
    </alternativeName>
</protein>
<dbReference type="STRING" id="1843580.A7D17_09920"/>
<comment type="catalytic activity">
    <reaction evidence="17">
        <text>5-phospho-beta-D-ribosylamine + glycine + ATP = N(1)-(5-phospho-beta-D-ribosyl)glycinamide + ADP + phosphate + H(+)</text>
        <dbReference type="Rhea" id="RHEA:17453"/>
        <dbReference type="ChEBI" id="CHEBI:15378"/>
        <dbReference type="ChEBI" id="CHEBI:30616"/>
        <dbReference type="ChEBI" id="CHEBI:43474"/>
        <dbReference type="ChEBI" id="CHEBI:57305"/>
        <dbReference type="ChEBI" id="CHEBI:58681"/>
        <dbReference type="ChEBI" id="CHEBI:143788"/>
        <dbReference type="ChEBI" id="CHEBI:456216"/>
        <dbReference type="EC" id="6.3.4.13"/>
    </reaction>
</comment>
<dbReference type="FunFam" id="3.40.50.20:FF:000006">
    <property type="entry name" value="Phosphoribosylamine--glycine ligase, chloroplastic"/>
    <property type="match status" value="1"/>
</dbReference>
<dbReference type="Gene3D" id="3.30.470.20">
    <property type="entry name" value="ATP-grasp fold, B domain"/>
    <property type="match status" value="1"/>
</dbReference>
<dbReference type="Proteomes" id="UP000077659">
    <property type="component" value="Unassembled WGS sequence"/>
</dbReference>
<evidence type="ECO:0000256" key="12">
    <source>
        <dbReference type="ARBA" id="ARBA00023211"/>
    </source>
</evidence>
<evidence type="ECO:0000256" key="15">
    <source>
        <dbReference type="ARBA" id="ARBA00042864"/>
    </source>
</evidence>
<keyword evidence="7" id="KW-0479">Metal-binding</keyword>
<evidence type="ECO:0000256" key="11">
    <source>
        <dbReference type="ARBA" id="ARBA00022842"/>
    </source>
</evidence>
<evidence type="ECO:0000256" key="1">
    <source>
        <dbReference type="ARBA" id="ARBA00001936"/>
    </source>
</evidence>
<dbReference type="FunFam" id="3.30.470.20:FF:000031">
    <property type="entry name" value="Phosphoribosylamine--glycine ligase"/>
    <property type="match status" value="1"/>
</dbReference>
<sequence length="431" mass="44987">MKILVIGSGGREHALAWKIAQSARVSEVLVAPGNAGTASEAKCRNVAIKVDDLDGLLALAQREAVALTVVGPEVPLVLGVVDRFHAAGLRIFGPTAKAAQLEGSKAFAKDFLARHGIPTAYYAVHTEVDAALAYVRDKGAPIVVKADGLAAGKGVIVAMTLAEAEDAVRDMLSGNAFGDAGARVVIEEFLDGEEASFISMVDGSHALPMATSQDHKRVGDGDTGPNTGGMGAYSPAPVVTPEVHARVMREVVEPTVQGMIADGVPFTGFLYAGLMIDAHGAPKVIEFNVRFGDPETQPVMLRLQSDLVDLVEAAIDGTLDRTQAQWDPRPSLGVVIAASPYPETPVTGEVITGLDQVPASAKVFHAGTVLNGDGQVVSAGGRVLCVAALGDSVQDAQRTAYAGLQPIHWPSAFQRSDIGWRAIARERQAQG</sequence>
<evidence type="ECO:0000313" key="23">
    <source>
        <dbReference type="Proteomes" id="UP001303614"/>
    </source>
</evidence>
<dbReference type="Proteomes" id="UP001303614">
    <property type="component" value="Unassembled WGS sequence"/>
</dbReference>
<dbReference type="PANTHER" id="PTHR43472">
    <property type="entry name" value="PHOSPHORIBOSYLAMINE--GLYCINE LIGASE"/>
    <property type="match status" value="1"/>
</dbReference>
<dbReference type="GO" id="GO:0046872">
    <property type="term" value="F:metal ion binding"/>
    <property type="evidence" value="ECO:0007669"/>
    <property type="project" value="UniProtKB-KW"/>
</dbReference>
<evidence type="ECO:0000313" key="20">
    <source>
        <dbReference type="EMBL" id="MEA5123670.1"/>
    </source>
</evidence>
<dbReference type="InterPro" id="IPR013815">
    <property type="entry name" value="ATP_grasp_subdomain_1"/>
</dbReference>
<keyword evidence="9 17" id="KW-0658">Purine biosynthesis</keyword>
<comment type="similarity">
    <text evidence="13 17">Belongs to the GARS family.</text>
</comment>
<dbReference type="SMART" id="SM01210">
    <property type="entry name" value="GARS_C"/>
    <property type="match status" value="1"/>
</dbReference>
<dbReference type="PROSITE" id="PS50975">
    <property type="entry name" value="ATP_GRASP"/>
    <property type="match status" value="1"/>
</dbReference>
<dbReference type="PANTHER" id="PTHR43472:SF1">
    <property type="entry name" value="PHOSPHORIBOSYLAMINE--GLYCINE LIGASE, CHLOROPLASTIC"/>
    <property type="match status" value="1"/>
</dbReference>
<keyword evidence="6 17" id="KW-0436">Ligase</keyword>
<dbReference type="Gene3D" id="3.90.600.10">
    <property type="entry name" value="Phosphoribosylglycinamide synthetase, C-terminal domain"/>
    <property type="match status" value="1"/>
</dbReference>
<evidence type="ECO:0000256" key="6">
    <source>
        <dbReference type="ARBA" id="ARBA00022598"/>
    </source>
</evidence>
<dbReference type="GO" id="GO:0004637">
    <property type="term" value="F:phosphoribosylamine-glycine ligase activity"/>
    <property type="evidence" value="ECO:0007669"/>
    <property type="project" value="UniProtKB-UniRule"/>
</dbReference>
<dbReference type="InterPro" id="IPR020560">
    <property type="entry name" value="PRibGlycinamide_synth_C-dom"/>
</dbReference>
<dbReference type="Pfam" id="PF02843">
    <property type="entry name" value="GARS_C"/>
    <property type="match status" value="1"/>
</dbReference>
<evidence type="ECO:0000256" key="18">
    <source>
        <dbReference type="PROSITE-ProRule" id="PRU00409"/>
    </source>
</evidence>
<keyword evidence="11" id="KW-0460">Magnesium</keyword>
<keyword evidence="23" id="KW-1185">Reference proteome</keyword>
<dbReference type="SUPFAM" id="SSF56059">
    <property type="entry name" value="Glutathione synthetase ATP-binding domain-like"/>
    <property type="match status" value="1"/>
</dbReference>
<comment type="cofactor">
    <cofactor evidence="1">
        <name>Mn(2+)</name>
        <dbReference type="ChEBI" id="CHEBI:29035"/>
    </cofactor>
</comment>
<keyword evidence="12" id="KW-0464">Manganese</keyword>
<comment type="caution">
    <text evidence="21">The sequence shown here is derived from an EMBL/GenBank/DDBJ whole genome shotgun (WGS) entry which is preliminary data.</text>
</comment>
<reference evidence="20 23" key="2">
    <citation type="submission" date="2023-12" db="EMBL/GenBank/DDBJ databases">
        <title>Genome sequencing of Xanthomonas floridensis.</title>
        <authorList>
            <person name="Greer S."/>
            <person name="Harrison J."/>
            <person name="Grant M."/>
            <person name="Vicente J."/>
            <person name="Studholme D."/>
        </authorList>
    </citation>
    <scope>NUCLEOTIDE SEQUENCE [LARGE SCALE GENOMIC DNA]</scope>
    <source>
        <strain evidence="20 23">WHRI 8848</strain>
    </source>
</reference>
<dbReference type="InterPro" id="IPR020561">
    <property type="entry name" value="PRibGlycinamid_synth_ATP-grasp"/>
</dbReference>
<dbReference type="FunFam" id="3.90.600.10:FF:000001">
    <property type="entry name" value="Trifunctional purine biosynthetic protein adenosine-3"/>
    <property type="match status" value="1"/>
</dbReference>
<dbReference type="InterPro" id="IPR011054">
    <property type="entry name" value="Rudment_hybrid_motif"/>
</dbReference>
<evidence type="ECO:0000256" key="3">
    <source>
        <dbReference type="ARBA" id="ARBA00005174"/>
    </source>
</evidence>
<gene>
    <name evidence="17 20" type="primary">purD</name>
    <name evidence="21" type="ORF">A7D17_09920</name>
    <name evidence="20" type="ORF">VB146_07285</name>
</gene>
<evidence type="ECO:0000256" key="16">
    <source>
        <dbReference type="ARBA" id="ARBA00079592"/>
    </source>
</evidence>
<evidence type="ECO:0000256" key="17">
    <source>
        <dbReference type="HAMAP-Rule" id="MF_00138"/>
    </source>
</evidence>
<dbReference type="OrthoDB" id="9807240at2"/>
<dbReference type="InterPro" id="IPR020562">
    <property type="entry name" value="PRibGlycinamide_synth_N"/>
</dbReference>
<reference evidence="21 22" key="1">
    <citation type="submission" date="2016-05" db="EMBL/GenBank/DDBJ databases">
        <title>Pathogenic, phenotypic and molecular characterisation of Xanthomonas nasturtii sp. nov. and Xanthomonas floridensis sp. nov., new species of Xanthomonas associated with watercress production in Florida.</title>
        <authorList>
            <person name="Vicente J.G."/>
            <person name="Rothwell S."/>
            <person name="Holub E.B."/>
            <person name="Studholme D.J."/>
        </authorList>
    </citation>
    <scope>NUCLEOTIDE SEQUENCE [LARGE SCALE GENOMIC DNA]</scope>
    <source>
        <strain evidence="21 22">WHRI 8848</strain>
    </source>
</reference>
<dbReference type="HAMAP" id="MF_00138">
    <property type="entry name" value="GARS"/>
    <property type="match status" value="1"/>
</dbReference>
<dbReference type="EMBL" id="JAYFSO010000007">
    <property type="protein sequence ID" value="MEA5123670.1"/>
    <property type="molecule type" value="Genomic_DNA"/>
</dbReference>
<evidence type="ECO:0000256" key="7">
    <source>
        <dbReference type="ARBA" id="ARBA00022723"/>
    </source>
</evidence>
<evidence type="ECO:0000256" key="5">
    <source>
        <dbReference type="ARBA" id="ARBA00020605"/>
    </source>
</evidence>
<evidence type="ECO:0000256" key="8">
    <source>
        <dbReference type="ARBA" id="ARBA00022741"/>
    </source>
</evidence>
<evidence type="ECO:0000256" key="13">
    <source>
        <dbReference type="ARBA" id="ARBA00038345"/>
    </source>
</evidence>
<evidence type="ECO:0000256" key="2">
    <source>
        <dbReference type="ARBA" id="ARBA00001946"/>
    </source>
</evidence>
<accession>A0A1A9MF66</accession>
<evidence type="ECO:0000256" key="4">
    <source>
        <dbReference type="ARBA" id="ARBA00013255"/>
    </source>
</evidence>
<evidence type="ECO:0000313" key="22">
    <source>
        <dbReference type="Proteomes" id="UP000077659"/>
    </source>
</evidence>
<keyword evidence="10 18" id="KW-0067">ATP-binding</keyword>
<dbReference type="FunFam" id="3.30.1490.20:FF:000006">
    <property type="entry name" value="phosphoribosylamine--glycine ligase, chloroplastic-like"/>
    <property type="match status" value="1"/>
</dbReference>
<dbReference type="Pfam" id="PF02844">
    <property type="entry name" value="GARS_N"/>
    <property type="match status" value="1"/>
</dbReference>
<dbReference type="RefSeq" id="WP_064507538.1">
    <property type="nucleotide sequence ID" value="NZ_JAYFSN010000006.1"/>
</dbReference>
<dbReference type="SMART" id="SM01209">
    <property type="entry name" value="GARS_A"/>
    <property type="match status" value="1"/>
</dbReference>
<dbReference type="InterPro" id="IPR011761">
    <property type="entry name" value="ATP-grasp"/>
</dbReference>
<dbReference type="InterPro" id="IPR000115">
    <property type="entry name" value="PRibGlycinamide_synth"/>
</dbReference>
<dbReference type="GO" id="GO:0009113">
    <property type="term" value="P:purine nucleobase biosynthetic process"/>
    <property type="evidence" value="ECO:0007669"/>
    <property type="project" value="InterPro"/>
</dbReference>
<dbReference type="EMBL" id="LXNG01000002">
    <property type="protein sequence ID" value="OAG69184.1"/>
    <property type="molecule type" value="Genomic_DNA"/>
</dbReference>
<proteinExistence type="inferred from homology"/>
<dbReference type="GO" id="GO:0005524">
    <property type="term" value="F:ATP binding"/>
    <property type="evidence" value="ECO:0007669"/>
    <property type="project" value="UniProtKB-UniRule"/>
</dbReference>
<dbReference type="Gene3D" id="3.40.50.20">
    <property type="match status" value="1"/>
</dbReference>
<dbReference type="Pfam" id="PF01071">
    <property type="entry name" value="GARS_A"/>
    <property type="match status" value="1"/>
</dbReference>
<evidence type="ECO:0000313" key="21">
    <source>
        <dbReference type="EMBL" id="OAG69184.1"/>
    </source>
</evidence>
<dbReference type="EC" id="6.3.4.13" evidence="4 17"/>
<dbReference type="InterPro" id="IPR037123">
    <property type="entry name" value="PRibGlycinamide_synth_C_sf"/>
</dbReference>
<comment type="cofactor">
    <cofactor evidence="2">
        <name>Mg(2+)</name>
        <dbReference type="ChEBI" id="CHEBI:18420"/>
    </cofactor>
</comment>
<evidence type="ECO:0000259" key="19">
    <source>
        <dbReference type="PROSITE" id="PS50975"/>
    </source>
</evidence>
<evidence type="ECO:0000256" key="14">
    <source>
        <dbReference type="ARBA" id="ARBA00042242"/>
    </source>
</evidence>
<evidence type="ECO:0000256" key="9">
    <source>
        <dbReference type="ARBA" id="ARBA00022755"/>
    </source>
</evidence>
<dbReference type="GO" id="GO:0006189">
    <property type="term" value="P:'de novo' IMP biosynthetic process"/>
    <property type="evidence" value="ECO:0007669"/>
    <property type="project" value="UniProtKB-UniRule"/>
</dbReference>
<dbReference type="Gene3D" id="3.30.1490.20">
    <property type="entry name" value="ATP-grasp fold, A domain"/>
    <property type="match status" value="1"/>
</dbReference>